<dbReference type="InterPro" id="IPR025398">
    <property type="entry name" value="DUF4371"/>
</dbReference>
<dbReference type="Gramene" id="PUZ52438">
    <property type="protein sequence ID" value="PUZ52438"/>
    <property type="gene ID" value="GQ55_6G270000"/>
</dbReference>
<reference evidence="3 4" key="1">
    <citation type="submission" date="2018-04" db="EMBL/GenBank/DDBJ databases">
        <title>WGS assembly of Panicum hallii var. hallii HAL2.</title>
        <authorList>
            <person name="Lovell J."/>
            <person name="Jenkins J."/>
            <person name="Lowry D."/>
            <person name="Mamidi S."/>
            <person name="Sreedasyam A."/>
            <person name="Weng X."/>
            <person name="Barry K."/>
            <person name="Bonette J."/>
            <person name="Campitelli B."/>
            <person name="Daum C."/>
            <person name="Gordon S."/>
            <person name="Gould B."/>
            <person name="Lipzen A."/>
            <person name="MacQueen A."/>
            <person name="Palacio-Mejia J."/>
            <person name="Plott C."/>
            <person name="Shakirov E."/>
            <person name="Shu S."/>
            <person name="Yoshinaga Y."/>
            <person name="Zane M."/>
            <person name="Rokhsar D."/>
            <person name="Grimwood J."/>
            <person name="Schmutz J."/>
            <person name="Juenger T."/>
        </authorList>
    </citation>
    <scope>NUCLEOTIDE SEQUENCE [LARGE SCALE GENOMIC DNA]</scope>
    <source>
        <strain evidence="4">cv. HAL2</strain>
    </source>
</reference>
<dbReference type="GO" id="GO:0046983">
    <property type="term" value="F:protein dimerization activity"/>
    <property type="evidence" value="ECO:0007669"/>
    <property type="project" value="InterPro"/>
</dbReference>
<keyword evidence="4" id="KW-1185">Reference proteome</keyword>
<name>A0A2T7DA97_9POAL</name>
<evidence type="ECO:0000313" key="4">
    <source>
        <dbReference type="Proteomes" id="UP000244336"/>
    </source>
</evidence>
<sequence>MPPTRKHTSGSEKRRKRKRIEELNASQRGDIHKFFQTRVPSRNPEELAIVVWKPLDGGISQENIDTNNNVSDHENPEVVQAESAHVDEEPFFSIDIYDPRNWGRLDNKARDVLVEKGSIREQNLEFPLDENSRHFSYAHYSKVLKNGEVHDRKWLVYSKHIDKVFCFCCKIFKSNNMKSSLASDGLRDWRHLSVRLKEHEGIVEHKISMNTWNELRIRLRKQETIDKKLQVQFKKEKEHMKQVLFRLVAIVKFLSKRSLAFRGSSEKIYSESNGNFLACVEMIVEFDPVLQEHLRRIQNKEIHYHYLSHKIQNELISLLASSITNSIIEVVKRAKYFSIILDCTPDVSHQEQMTVIVHSVNMSEDKIKIEEYFLGFLEVDDTSGLGLFNVLIECMESFGLNIDDIRGQGYDNGSNMKGKHQGVQKRLLDINPRALYMPCACHSLNLTLCDMANSSRKAISFFEIVQRIYVLFSGSPKRWKVLLQHIPDFTVKSLCNTRWESRIKSVKAIRYQAPQLRSALSQLRDASDSEASTKSDAKNLFDLLGSFEFILGMVIWHDILFAVDNVSKKLQSTSMCIDSALQQIEGIMQYFRNYRNEGFQSSLKIAKELATEMGIQSSFPFKRQGTRKKQFDEMGIQSSFPFKRQGTRKKQFDESDCSEEILQAEKDFEVNYFLVMVDMAISSLKNRFEELQVFKNIFGFLLSSRTLTSLDDIELRNCCIKFDKTFSFGNSSDVDLNDLISELKVLQMTLPDKQMSAMDIFEFVREVDSYSNVVIAYRILFTMPVTVASAERSFSKLKLLKNYLRSVMSQERLNGLATLCIEKQLLDDIDIDSIINDFASRSVRRNIFK</sequence>
<dbReference type="STRING" id="1504633.A0A2T7DA97"/>
<gene>
    <name evidence="3" type="ORF">GQ55_6G270000</name>
</gene>
<dbReference type="SMART" id="SM00597">
    <property type="entry name" value="ZnF_TTF"/>
    <property type="match status" value="1"/>
</dbReference>
<dbReference type="Pfam" id="PF05699">
    <property type="entry name" value="Dimer_Tnp_hAT"/>
    <property type="match status" value="1"/>
</dbReference>
<evidence type="ECO:0000313" key="3">
    <source>
        <dbReference type="EMBL" id="PUZ52438.1"/>
    </source>
</evidence>
<dbReference type="Proteomes" id="UP000244336">
    <property type="component" value="Chromosome 6"/>
</dbReference>
<dbReference type="SUPFAM" id="SSF53098">
    <property type="entry name" value="Ribonuclease H-like"/>
    <property type="match status" value="1"/>
</dbReference>
<dbReference type="EMBL" id="CM009754">
    <property type="protein sequence ID" value="PUZ52438.1"/>
    <property type="molecule type" value="Genomic_DNA"/>
</dbReference>
<protein>
    <recommendedName>
        <fullName evidence="2">TTF-type domain-containing protein</fullName>
    </recommendedName>
</protein>
<dbReference type="PANTHER" id="PTHR45749:SF24">
    <property type="entry name" value="TTF-TYPE DOMAIN-CONTAINING PROTEIN"/>
    <property type="match status" value="1"/>
</dbReference>
<organism evidence="3 4">
    <name type="scientific">Panicum hallii var. hallii</name>
    <dbReference type="NCBI Taxonomy" id="1504633"/>
    <lineage>
        <taxon>Eukaryota</taxon>
        <taxon>Viridiplantae</taxon>
        <taxon>Streptophyta</taxon>
        <taxon>Embryophyta</taxon>
        <taxon>Tracheophyta</taxon>
        <taxon>Spermatophyta</taxon>
        <taxon>Magnoliopsida</taxon>
        <taxon>Liliopsida</taxon>
        <taxon>Poales</taxon>
        <taxon>Poaceae</taxon>
        <taxon>PACMAD clade</taxon>
        <taxon>Panicoideae</taxon>
        <taxon>Panicodae</taxon>
        <taxon>Paniceae</taxon>
        <taxon>Panicinae</taxon>
        <taxon>Panicum</taxon>
        <taxon>Panicum sect. Panicum</taxon>
    </lineage>
</organism>
<dbReference type="InterPro" id="IPR012337">
    <property type="entry name" value="RNaseH-like_sf"/>
</dbReference>
<dbReference type="InterPro" id="IPR008906">
    <property type="entry name" value="HATC_C_dom"/>
</dbReference>
<proteinExistence type="predicted"/>
<feature type="domain" description="TTF-type" evidence="2">
    <location>
        <begin position="139"/>
        <end position="224"/>
    </location>
</feature>
<dbReference type="PANTHER" id="PTHR45749">
    <property type="match status" value="1"/>
</dbReference>
<dbReference type="OrthoDB" id="665918at2759"/>
<accession>A0A2T7DA97</accession>
<feature type="region of interest" description="Disordered" evidence="1">
    <location>
        <begin position="1"/>
        <end position="24"/>
    </location>
</feature>
<dbReference type="AlphaFoldDB" id="A0A2T7DA97"/>
<evidence type="ECO:0000259" key="2">
    <source>
        <dbReference type="SMART" id="SM00597"/>
    </source>
</evidence>
<dbReference type="Pfam" id="PF14291">
    <property type="entry name" value="DUF4371"/>
    <property type="match status" value="1"/>
</dbReference>
<evidence type="ECO:0000256" key="1">
    <source>
        <dbReference type="SAM" id="MobiDB-lite"/>
    </source>
</evidence>
<dbReference type="InterPro" id="IPR006580">
    <property type="entry name" value="Znf_TTF"/>
</dbReference>
<feature type="compositionally biased region" description="Basic residues" evidence="1">
    <location>
        <begin position="1"/>
        <end position="18"/>
    </location>
</feature>